<dbReference type="EnsemblPlants" id="OGLUM12G06770.1">
    <property type="protein sequence ID" value="OGLUM12G06770.1"/>
    <property type="gene ID" value="OGLUM12G06770"/>
</dbReference>
<sequence length="146" mass="15788">MGIFRDNGAQIFELAETFNGLNWQAINANNRELVILELIDGILSLLDGVPELSHPCIKVFATLLDASVVGSTPPRRIDMAHQVVVALDRSDAETQIKLVILKLINDILSLLDCIPELPQPCIKVFATLLDVVEGLVGKEGDSGGCN</sequence>
<organism evidence="1">
    <name type="scientific">Oryza glumipatula</name>
    <dbReference type="NCBI Taxonomy" id="40148"/>
    <lineage>
        <taxon>Eukaryota</taxon>
        <taxon>Viridiplantae</taxon>
        <taxon>Streptophyta</taxon>
        <taxon>Embryophyta</taxon>
        <taxon>Tracheophyta</taxon>
        <taxon>Spermatophyta</taxon>
        <taxon>Magnoliopsida</taxon>
        <taxon>Liliopsida</taxon>
        <taxon>Poales</taxon>
        <taxon>Poaceae</taxon>
        <taxon>BOP clade</taxon>
        <taxon>Oryzoideae</taxon>
        <taxon>Oryzeae</taxon>
        <taxon>Oryzinae</taxon>
        <taxon>Oryza</taxon>
    </lineage>
</organism>
<reference evidence="1" key="2">
    <citation type="submission" date="2018-05" db="EMBL/GenBank/DDBJ databases">
        <title>OgluRS3 (Oryza glumaepatula Reference Sequence Version 3).</title>
        <authorList>
            <person name="Zhang J."/>
            <person name="Kudrna D."/>
            <person name="Lee S."/>
            <person name="Talag J."/>
            <person name="Welchert J."/>
            <person name="Wing R.A."/>
        </authorList>
    </citation>
    <scope>NUCLEOTIDE SEQUENCE [LARGE SCALE GENOMIC DNA]</scope>
</reference>
<protein>
    <submittedName>
        <fullName evidence="1">Uncharacterized protein</fullName>
    </submittedName>
</protein>
<accession>A0A0E0BQ78</accession>
<dbReference type="Gramene" id="OGLUM12G06770.1">
    <property type="protein sequence ID" value="OGLUM12G06770.1"/>
    <property type="gene ID" value="OGLUM12G06770"/>
</dbReference>
<dbReference type="AlphaFoldDB" id="A0A0E0BQ78"/>
<dbReference type="HOGENOM" id="CLU_148945_0_0_1"/>
<proteinExistence type="predicted"/>
<name>A0A0E0BQ78_9ORYZ</name>
<evidence type="ECO:0000313" key="2">
    <source>
        <dbReference type="Proteomes" id="UP000026961"/>
    </source>
</evidence>
<dbReference type="Proteomes" id="UP000026961">
    <property type="component" value="Chromosome 12"/>
</dbReference>
<keyword evidence="2" id="KW-1185">Reference proteome</keyword>
<evidence type="ECO:0000313" key="1">
    <source>
        <dbReference type="EnsemblPlants" id="OGLUM12G06770.1"/>
    </source>
</evidence>
<reference evidence="1" key="1">
    <citation type="submission" date="2015-04" db="UniProtKB">
        <authorList>
            <consortium name="EnsemblPlants"/>
        </authorList>
    </citation>
    <scope>IDENTIFICATION</scope>
</reference>